<dbReference type="GO" id="GO:0005524">
    <property type="term" value="F:ATP binding"/>
    <property type="evidence" value="ECO:0007669"/>
    <property type="project" value="UniProtKB-KW"/>
</dbReference>
<feature type="domain" description="Carbohydrate kinase PfkB" evidence="13">
    <location>
        <begin position="6"/>
        <end position="296"/>
    </location>
</feature>
<dbReference type="InterPro" id="IPR029056">
    <property type="entry name" value="Ribokinase-like"/>
</dbReference>
<dbReference type="PRINTS" id="PR00990">
    <property type="entry name" value="RIBOKINASE"/>
</dbReference>
<dbReference type="PANTHER" id="PTHR10584">
    <property type="entry name" value="SUGAR KINASE"/>
    <property type="match status" value="1"/>
</dbReference>
<dbReference type="InterPro" id="IPR002173">
    <property type="entry name" value="Carboh/pur_kinase_PfkB_CS"/>
</dbReference>
<comment type="similarity">
    <text evidence="1">Belongs to the carbohydrate kinase PfkB family.</text>
</comment>
<dbReference type="NCBIfam" id="TIGR02152">
    <property type="entry name" value="D_ribokin_bact"/>
    <property type="match status" value="1"/>
</dbReference>
<evidence type="ECO:0000259" key="13">
    <source>
        <dbReference type="Pfam" id="PF00294"/>
    </source>
</evidence>
<accession>A0A0W8FYR4</accession>
<sequence length="304" mass="32373">MEKDGVLVVGSANMDLVVTSERFPNPGETVFGKNFAMFPGGKGANQAVGCAKLGAKTYFLGKMGNDDFHNMLNKSLGDNGVDIKDVLVEVDGQTGVALISVDGSGENEIIVISGTNMKFTKDDLLTKKDYFSKVKVVLCQLEIPVETVTLAARLAKESNAIFILNPAPAFELNDELLSQVDFLTPNESELEILSGCKVDEECSAEKAAKVLLEKGVKNVLVTVGERGAILVNTEGTKKFEARKMNAIDTTAAGDSFNGALAYSLSNGRTLDEAIQFANYAAALSVTKMGAQTSMPTLKEVEAIL</sequence>
<evidence type="ECO:0000256" key="11">
    <source>
        <dbReference type="ARBA" id="ARBA00022958"/>
    </source>
</evidence>
<dbReference type="CDD" id="cd01174">
    <property type="entry name" value="ribokinase"/>
    <property type="match status" value="1"/>
</dbReference>
<evidence type="ECO:0000256" key="6">
    <source>
        <dbReference type="ARBA" id="ARBA00022723"/>
    </source>
</evidence>
<dbReference type="SUPFAM" id="SSF53613">
    <property type="entry name" value="Ribokinase-like"/>
    <property type="match status" value="1"/>
</dbReference>
<keyword evidence="8 14" id="KW-0418">Kinase</keyword>
<dbReference type="EC" id="2.7.1.15" evidence="2"/>
<evidence type="ECO:0000313" key="14">
    <source>
        <dbReference type="EMBL" id="KUG25913.1"/>
    </source>
</evidence>
<dbReference type="GO" id="GO:0046872">
    <property type="term" value="F:metal ion binding"/>
    <property type="evidence" value="ECO:0007669"/>
    <property type="project" value="UniProtKB-KW"/>
</dbReference>
<dbReference type="HAMAP" id="MF_01987">
    <property type="entry name" value="Ribokinase"/>
    <property type="match status" value="1"/>
</dbReference>
<keyword evidence="5 14" id="KW-0808">Transferase</keyword>
<evidence type="ECO:0000256" key="1">
    <source>
        <dbReference type="ARBA" id="ARBA00010688"/>
    </source>
</evidence>
<dbReference type="InterPro" id="IPR011877">
    <property type="entry name" value="Ribokinase"/>
</dbReference>
<evidence type="ECO:0000256" key="2">
    <source>
        <dbReference type="ARBA" id="ARBA00012035"/>
    </source>
</evidence>
<keyword evidence="6" id="KW-0479">Metal-binding</keyword>
<dbReference type="PANTHER" id="PTHR10584:SF166">
    <property type="entry name" value="RIBOKINASE"/>
    <property type="match status" value="1"/>
</dbReference>
<dbReference type="EMBL" id="LNQE01000575">
    <property type="protein sequence ID" value="KUG25913.1"/>
    <property type="molecule type" value="Genomic_DNA"/>
</dbReference>
<dbReference type="GO" id="GO:0006014">
    <property type="term" value="P:D-ribose metabolic process"/>
    <property type="evidence" value="ECO:0007669"/>
    <property type="project" value="InterPro"/>
</dbReference>
<keyword evidence="11" id="KW-0630">Potassium</keyword>
<evidence type="ECO:0000256" key="8">
    <source>
        <dbReference type="ARBA" id="ARBA00022777"/>
    </source>
</evidence>
<evidence type="ECO:0000256" key="3">
    <source>
        <dbReference type="ARBA" id="ARBA00016943"/>
    </source>
</evidence>
<protein>
    <recommendedName>
        <fullName evidence="3">Ribokinase</fullName>
        <ecNumber evidence="2">2.7.1.15</ecNumber>
    </recommendedName>
</protein>
<evidence type="ECO:0000256" key="9">
    <source>
        <dbReference type="ARBA" id="ARBA00022840"/>
    </source>
</evidence>
<evidence type="ECO:0000256" key="5">
    <source>
        <dbReference type="ARBA" id="ARBA00022679"/>
    </source>
</evidence>
<reference evidence="14" key="1">
    <citation type="journal article" date="2015" name="Proc. Natl. Acad. Sci. U.S.A.">
        <title>Networks of energetic and metabolic interactions define dynamics in microbial communities.</title>
        <authorList>
            <person name="Embree M."/>
            <person name="Liu J.K."/>
            <person name="Al-Bassam M.M."/>
            <person name="Zengler K."/>
        </authorList>
    </citation>
    <scope>NUCLEOTIDE SEQUENCE</scope>
</reference>
<dbReference type="FunFam" id="3.40.1190.20:FF:000012">
    <property type="entry name" value="Ribokinase"/>
    <property type="match status" value="1"/>
</dbReference>
<keyword evidence="4" id="KW-0963">Cytoplasm</keyword>
<dbReference type="InterPro" id="IPR002139">
    <property type="entry name" value="Ribo/fructo_kinase"/>
</dbReference>
<keyword evidence="7" id="KW-0547">Nucleotide-binding</keyword>
<dbReference type="GO" id="GO:0004747">
    <property type="term" value="F:ribokinase activity"/>
    <property type="evidence" value="ECO:0007669"/>
    <property type="project" value="UniProtKB-EC"/>
</dbReference>
<dbReference type="PROSITE" id="PS00584">
    <property type="entry name" value="PFKB_KINASES_2"/>
    <property type="match status" value="1"/>
</dbReference>
<dbReference type="GO" id="GO:0005829">
    <property type="term" value="C:cytosol"/>
    <property type="evidence" value="ECO:0007669"/>
    <property type="project" value="TreeGrafter"/>
</dbReference>
<gene>
    <name evidence="14" type="ORF">ASZ90_004258</name>
</gene>
<dbReference type="AlphaFoldDB" id="A0A0W8FYR4"/>
<comment type="caution">
    <text evidence="14">The sequence shown here is derived from an EMBL/GenBank/DDBJ whole genome shotgun (WGS) entry which is preliminary data.</text>
</comment>
<organism evidence="14">
    <name type="scientific">hydrocarbon metagenome</name>
    <dbReference type="NCBI Taxonomy" id="938273"/>
    <lineage>
        <taxon>unclassified sequences</taxon>
        <taxon>metagenomes</taxon>
        <taxon>ecological metagenomes</taxon>
    </lineage>
</organism>
<evidence type="ECO:0000256" key="12">
    <source>
        <dbReference type="ARBA" id="ARBA00023277"/>
    </source>
</evidence>
<dbReference type="Pfam" id="PF00294">
    <property type="entry name" value="PfkB"/>
    <property type="match status" value="1"/>
</dbReference>
<evidence type="ECO:0000256" key="7">
    <source>
        <dbReference type="ARBA" id="ARBA00022741"/>
    </source>
</evidence>
<keyword evidence="9" id="KW-0067">ATP-binding</keyword>
<keyword evidence="10" id="KW-0460">Magnesium</keyword>
<proteinExistence type="inferred from homology"/>
<evidence type="ECO:0000256" key="10">
    <source>
        <dbReference type="ARBA" id="ARBA00022842"/>
    </source>
</evidence>
<keyword evidence="12" id="KW-0119">Carbohydrate metabolism</keyword>
<name>A0A0W8FYR4_9ZZZZ</name>
<dbReference type="PROSITE" id="PS00583">
    <property type="entry name" value="PFKB_KINASES_1"/>
    <property type="match status" value="1"/>
</dbReference>
<dbReference type="InterPro" id="IPR011611">
    <property type="entry name" value="PfkB_dom"/>
</dbReference>
<dbReference type="Gene3D" id="3.40.1190.20">
    <property type="match status" value="1"/>
</dbReference>
<evidence type="ECO:0000256" key="4">
    <source>
        <dbReference type="ARBA" id="ARBA00022490"/>
    </source>
</evidence>